<organism evidence="3 4">
    <name type="scientific">Paenibacillus baekrokdamisoli</name>
    <dbReference type="NCBI Taxonomy" id="1712516"/>
    <lineage>
        <taxon>Bacteria</taxon>
        <taxon>Bacillati</taxon>
        <taxon>Bacillota</taxon>
        <taxon>Bacilli</taxon>
        <taxon>Bacillales</taxon>
        <taxon>Paenibacillaceae</taxon>
        <taxon>Paenibacillus</taxon>
    </lineage>
</organism>
<dbReference type="PROSITE" id="PS51677">
    <property type="entry name" value="NODB"/>
    <property type="match status" value="1"/>
</dbReference>
<sequence>MDRSERGGIELKITANRFPGGLAKALTFSYDDGVDHDRRLVEIFNRYGMKATFHLISGSLDKPGFLRADEVKALFSGHEVSGHSVNHPHLTLASKETLVAEVWNDRKQLEQLVGYPVKGMSYPYGTYNDEVVRIISSLGMDYARTAHCTGEFTMPDDFLRWAPTCHHDDNLLQQGERFLEEERGDSMLLFYVFGHSHDFDRKDNWELIEQFCEQVAGRTDVWYATNHDIVAYQQAVQRLEYSASGTIIYNPSALSVWISVDEQSVELPAGKTTVLG</sequence>
<evidence type="ECO:0000313" key="4">
    <source>
        <dbReference type="Proteomes" id="UP000275368"/>
    </source>
</evidence>
<dbReference type="GO" id="GO:0005576">
    <property type="term" value="C:extracellular region"/>
    <property type="evidence" value="ECO:0007669"/>
    <property type="project" value="UniProtKB-SubCell"/>
</dbReference>
<dbReference type="Proteomes" id="UP000275368">
    <property type="component" value="Chromosome"/>
</dbReference>
<evidence type="ECO:0000256" key="2">
    <source>
        <dbReference type="ARBA" id="ARBA00022729"/>
    </source>
</evidence>
<dbReference type="GO" id="GO:0016810">
    <property type="term" value="F:hydrolase activity, acting on carbon-nitrogen (but not peptide) bonds"/>
    <property type="evidence" value="ECO:0007669"/>
    <property type="project" value="InterPro"/>
</dbReference>
<evidence type="ECO:0000313" key="3">
    <source>
        <dbReference type="EMBL" id="BBH24107.1"/>
    </source>
</evidence>
<dbReference type="Gene3D" id="3.20.20.370">
    <property type="entry name" value="Glycoside hydrolase/deacetylase"/>
    <property type="match status" value="1"/>
</dbReference>
<comment type="subcellular location">
    <subcellularLocation>
        <location evidence="1">Secreted</location>
    </subcellularLocation>
</comment>
<reference evidence="3 4" key="1">
    <citation type="submission" date="2018-11" db="EMBL/GenBank/DDBJ databases">
        <title>Complete genome sequence of Paenibacillus baekrokdamisoli strain KCTC 33723.</title>
        <authorList>
            <person name="Kang S.W."/>
            <person name="Lee K.C."/>
            <person name="Kim K.K."/>
            <person name="Kim J.S."/>
            <person name="Kim D.S."/>
            <person name="Ko S.H."/>
            <person name="Yang S.H."/>
            <person name="Lee J.S."/>
        </authorList>
    </citation>
    <scope>NUCLEOTIDE SEQUENCE [LARGE SCALE GENOMIC DNA]</scope>
    <source>
        <strain evidence="3 4">KCTC 33723</strain>
    </source>
</reference>
<dbReference type="CDD" id="cd10967">
    <property type="entry name" value="CE4_GLA_like_6s"/>
    <property type="match status" value="1"/>
</dbReference>
<dbReference type="InterPro" id="IPR011330">
    <property type="entry name" value="Glyco_hydro/deAcase_b/a-brl"/>
</dbReference>
<gene>
    <name evidence="3" type="ORF">Back11_54520</name>
</gene>
<dbReference type="SUPFAM" id="SSF88713">
    <property type="entry name" value="Glycoside hydrolase/deacetylase"/>
    <property type="match status" value="1"/>
</dbReference>
<dbReference type="AlphaFoldDB" id="A0A3G9IYV1"/>
<accession>A0A3G9IYV1</accession>
<dbReference type="EMBL" id="AP019308">
    <property type="protein sequence ID" value="BBH24107.1"/>
    <property type="molecule type" value="Genomic_DNA"/>
</dbReference>
<dbReference type="Pfam" id="PF01522">
    <property type="entry name" value="Polysacc_deac_1"/>
    <property type="match status" value="1"/>
</dbReference>
<dbReference type="PANTHER" id="PTHR34216">
    <property type="match status" value="1"/>
</dbReference>
<dbReference type="GO" id="GO:0005975">
    <property type="term" value="P:carbohydrate metabolic process"/>
    <property type="evidence" value="ECO:0007669"/>
    <property type="project" value="InterPro"/>
</dbReference>
<evidence type="ECO:0000256" key="1">
    <source>
        <dbReference type="ARBA" id="ARBA00004613"/>
    </source>
</evidence>
<dbReference type="InterPro" id="IPR051398">
    <property type="entry name" value="Polysacch_Deacetylase"/>
</dbReference>
<proteinExistence type="predicted"/>
<protein>
    <submittedName>
        <fullName evidence="3">Polysaccharide deacetylase</fullName>
    </submittedName>
</protein>
<dbReference type="KEGG" id="pbk:Back11_54520"/>
<keyword evidence="2" id="KW-0732">Signal</keyword>
<dbReference type="PANTHER" id="PTHR34216:SF3">
    <property type="entry name" value="POLY-BETA-1,6-N-ACETYL-D-GLUCOSAMINE N-DEACETYLASE"/>
    <property type="match status" value="1"/>
</dbReference>
<keyword evidence="4" id="KW-1185">Reference proteome</keyword>
<dbReference type="RefSeq" id="WP_232016043.1">
    <property type="nucleotide sequence ID" value="NZ_AP019308.1"/>
</dbReference>
<dbReference type="InterPro" id="IPR002509">
    <property type="entry name" value="NODB_dom"/>
</dbReference>
<name>A0A3G9IYV1_9BACL</name>